<feature type="domain" description="Nudix hydrolase" evidence="3">
    <location>
        <begin position="26"/>
        <end position="159"/>
    </location>
</feature>
<dbReference type="SUPFAM" id="SSF53254">
    <property type="entry name" value="Phosphoglycerate mutase-like"/>
    <property type="match status" value="1"/>
</dbReference>
<keyword evidence="5" id="KW-1185">Reference proteome</keyword>
<dbReference type="SUPFAM" id="SSF55811">
    <property type="entry name" value="Nudix"/>
    <property type="match status" value="1"/>
</dbReference>
<dbReference type="Gene3D" id="3.40.50.1240">
    <property type="entry name" value="Phosphoglycerate mutase-like"/>
    <property type="match status" value="1"/>
</dbReference>
<dbReference type="GO" id="GO:0016787">
    <property type="term" value="F:hydrolase activity"/>
    <property type="evidence" value="ECO:0007669"/>
    <property type="project" value="UniProtKB-KW"/>
</dbReference>
<comment type="caution">
    <text evidence="4">The sequence shown here is derived from an EMBL/GenBank/DDBJ whole genome shotgun (WGS) entry which is preliminary data.</text>
</comment>
<dbReference type="InterPro" id="IPR015797">
    <property type="entry name" value="NUDIX_hydrolase-like_dom_sf"/>
</dbReference>
<sequence length="332" mass="35574">MADPRPDAPGTLRLLGGPGPGGGTRPPIRAAGAVLWRPGDGLGTDGTPAPEVALVHRPHHDDWSFPKGKLERDEHVLRGAIREVEEETGVVARLGRRLPTCVYPKDGRTKYVDYWAARAVSSARFTPNDEVDELVWLPVAEAERRLTYPLDADLLREFAAGPPVTRPLVILRHATAGEKRDWNGPDELRPLDEPGRAQARTLADLLFAYGPGRLVSSATARCVETLLPFARRTGSEIVIDRAFTIGVTDAGRACARLLDLAVATEGAAAPEPLVVCTHGEIVSELVTFLCRELGGTEPDDPALGKGAFWTVHVSAPSDGTAPALAALERHAC</sequence>
<dbReference type="Proteomes" id="UP001500266">
    <property type="component" value="Unassembled WGS sequence"/>
</dbReference>
<dbReference type="InterPro" id="IPR051325">
    <property type="entry name" value="Nudix_hydrolase_domain"/>
</dbReference>
<evidence type="ECO:0000313" key="4">
    <source>
        <dbReference type="EMBL" id="GAA4136284.1"/>
    </source>
</evidence>
<dbReference type="SMART" id="SM00855">
    <property type="entry name" value="PGAM"/>
    <property type="match status" value="1"/>
</dbReference>
<evidence type="ECO:0000313" key="5">
    <source>
        <dbReference type="Proteomes" id="UP001500266"/>
    </source>
</evidence>
<dbReference type="InterPro" id="IPR029033">
    <property type="entry name" value="His_PPase_superfam"/>
</dbReference>
<organism evidence="4 5">
    <name type="scientific">Actinomadura keratinilytica</name>
    <dbReference type="NCBI Taxonomy" id="547461"/>
    <lineage>
        <taxon>Bacteria</taxon>
        <taxon>Bacillati</taxon>
        <taxon>Actinomycetota</taxon>
        <taxon>Actinomycetes</taxon>
        <taxon>Streptosporangiales</taxon>
        <taxon>Thermomonosporaceae</taxon>
        <taxon>Actinomadura</taxon>
    </lineage>
</organism>
<dbReference type="CDD" id="cd07040">
    <property type="entry name" value="HP"/>
    <property type="match status" value="1"/>
</dbReference>
<feature type="region of interest" description="Disordered" evidence="2">
    <location>
        <begin position="1"/>
        <end position="26"/>
    </location>
</feature>
<accession>A0ABP7YHI8</accession>
<dbReference type="Pfam" id="PF00293">
    <property type="entry name" value="NUDIX"/>
    <property type="match status" value="1"/>
</dbReference>
<dbReference type="PROSITE" id="PS00893">
    <property type="entry name" value="NUDIX_BOX"/>
    <property type="match status" value="1"/>
</dbReference>
<dbReference type="InterPro" id="IPR020084">
    <property type="entry name" value="NUDIX_hydrolase_CS"/>
</dbReference>
<evidence type="ECO:0000259" key="3">
    <source>
        <dbReference type="PROSITE" id="PS51462"/>
    </source>
</evidence>
<dbReference type="EMBL" id="BAABDO010000020">
    <property type="protein sequence ID" value="GAA4136284.1"/>
    <property type="molecule type" value="Genomic_DNA"/>
</dbReference>
<dbReference type="InterPro" id="IPR013078">
    <property type="entry name" value="His_Pase_superF_clade-1"/>
</dbReference>
<dbReference type="RefSeq" id="WP_345019689.1">
    <property type="nucleotide sequence ID" value="NZ_BAABDO010000020.1"/>
</dbReference>
<dbReference type="PANTHER" id="PTHR21340:SF0">
    <property type="entry name" value="BIS(5'-NUCLEOSYL)-TETRAPHOSPHATASE [ASYMMETRICAL]"/>
    <property type="match status" value="1"/>
</dbReference>
<evidence type="ECO:0000256" key="1">
    <source>
        <dbReference type="ARBA" id="ARBA00022801"/>
    </source>
</evidence>
<protein>
    <submittedName>
        <fullName evidence="4">NUDIX hydrolase</fullName>
    </submittedName>
</protein>
<dbReference type="PROSITE" id="PS51462">
    <property type="entry name" value="NUDIX"/>
    <property type="match status" value="1"/>
</dbReference>
<dbReference type="Gene3D" id="3.90.79.10">
    <property type="entry name" value="Nucleoside Triphosphate Pyrophosphohydrolase"/>
    <property type="match status" value="1"/>
</dbReference>
<dbReference type="PANTHER" id="PTHR21340">
    <property type="entry name" value="DIADENOSINE 5,5-P1,P4-TETRAPHOSPHATE PYROPHOSPHOHYDROLASE MUTT"/>
    <property type="match status" value="1"/>
</dbReference>
<name>A0ABP7YHI8_9ACTN</name>
<keyword evidence="1 4" id="KW-0378">Hydrolase</keyword>
<evidence type="ECO:0000256" key="2">
    <source>
        <dbReference type="SAM" id="MobiDB-lite"/>
    </source>
</evidence>
<proteinExistence type="predicted"/>
<gene>
    <name evidence="4" type="ORF">GCM10022416_19860</name>
</gene>
<dbReference type="InterPro" id="IPR000086">
    <property type="entry name" value="NUDIX_hydrolase_dom"/>
</dbReference>
<dbReference type="CDD" id="cd03673">
    <property type="entry name" value="NUDIX_Ap6A_hydrolase"/>
    <property type="match status" value="1"/>
</dbReference>
<dbReference type="Pfam" id="PF00300">
    <property type="entry name" value="His_Phos_1"/>
    <property type="match status" value="1"/>
</dbReference>
<reference evidence="5" key="1">
    <citation type="journal article" date="2019" name="Int. J. Syst. Evol. Microbiol.">
        <title>The Global Catalogue of Microorganisms (GCM) 10K type strain sequencing project: providing services to taxonomists for standard genome sequencing and annotation.</title>
        <authorList>
            <consortium name="The Broad Institute Genomics Platform"/>
            <consortium name="The Broad Institute Genome Sequencing Center for Infectious Disease"/>
            <person name="Wu L."/>
            <person name="Ma J."/>
        </authorList>
    </citation>
    <scope>NUCLEOTIDE SEQUENCE [LARGE SCALE GENOMIC DNA]</scope>
    <source>
        <strain evidence="5">JCM 17316</strain>
    </source>
</reference>